<name>A0AAJ0AAZ6_9PEZI</name>
<comment type="caution">
    <text evidence="2">The sequence shown here is derived from an EMBL/GenBank/DDBJ whole genome shotgun (WGS) entry which is preliminary data.</text>
</comment>
<evidence type="ECO:0000313" key="3">
    <source>
        <dbReference type="Proteomes" id="UP001224890"/>
    </source>
</evidence>
<dbReference type="Proteomes" id="UP001224890">
    <property type="component" value="Unassembled WGS sequence"/>
</dbReference>
<evidence type="ECO:0000313" key="2">
    <source>
        <dbReference type="EMBL" id="KAK1659204.1"/>
    </source>
</evidence>
<dbReference type="RefSeq" id="XP_060423968.1">
    <property type="nucleotide sequence ID" value="XM_060580102.1"/>
</dbReference>
<reference evidence="2" key="1">
    <citation type="submission" date="2021-06" db="EMBL/GenBank/DDBJ databases">
        <title>Comparative genomics, transcriptomics and evolutionary studies reveal genomic signatures of adaptation to plant cell wall in hemibiotrophic fungi.</title>
        <authorList>
            <consortium name="DOE Joint Genome Institute"/>
            <person name="Baroncelli R."/>
            <person name="Diaz J.F."/>
            <person name="Benocci T."/>
            <person name="Peng M."/>
            <person name="Battaglia E."/>
            <person name="Haridas S."/>
            <person name="Andreopoulos W."/>
            <person name="Labutti K."/>
            <person name="Pangilinan J."/>
            <person name="Floch G.L."/>
            <person name="Makela M.R."/>
            <person name="Henrissat B."/>
            <person name="Grigoriev I.V."/>
            <person name="Crouch J.A."/>
            <person name="De Vries R.P."/>
            <person name="Sukno S.A."/>
            <person name="Thon M.R."/>
        </authorList>
    </citation>
    <scope>NUCLEOTIDE SEQUENCE</scope>
    <source>
        <strain evidence="2">CBS 193.32</strain>
    </source>
</reference>
<keyword evidence="3" id="KW-1185">Reference proteome</keyword>
<accession>A0AAJ0AAZ6</accession>
<organism evidence="2 3">
    <name type="scientific">Colletotrichum godetiae</name>
    <dbReference type="NCBI Taxonomy" id="1209918"/>
    <lineage>
        <taxon>Eukaryota</taxon>
        <taxon>Fungi</taxon>
        <taxon>Dikarya</taxon>
        <taxon>Ascomycota</taxon>
        <taxon>Pezizomycotina</taxon>
        <taxon>Sordariomycetes</taxon>
        <taxon>Hypocreomycetidae</taxon>
        <taxon>Glomerellales</taxon>
        <taxon>Glomerellaceae</taxon>
        <taxon>Colletotrichum</taxon>
        <taxon>Colletotrichum acutatum species complex</taxon>
    </lineage>
</organism>
<gene>
    <name evidence="2" type="ORF">BDP55DRAFT_733544</name>
</gene>
<feature type="region of interest" description="Disordered" evidence="1">
    <location>
        <begin position="852"/>
        <end position="891"/>
    </location>
</feature>
<sequence length="1637" mass="185245">MADSASIKHTTLRNGTPKEVAEYLKELRANVTDPTSITFNLHDAVVRGSIPHSIFSIWIPISDDAKSIIASLSQSGSTHERRAAIRAFLKAMRSEETMTPVWNAAGGAQGVAAIMSDLSVKEVKMLCNGLAGTASLPRGRSQRHAKLTELVAILGTGMPIPKENPDARPLLSHYRRILPACTIDRVAEHEGTSPKWTARQRSNLLRNHPTFYEAKFLDSVFSNKESPTAKFDADTWTQLINNNFSFAKEVLLKFLDAGDELPVTPDVLINKIALPLARRLRRRKIATQQHPPFEILELLVRLISRHSDLQRMLDDSLVGIMFHVIKFWEHTRSTRPQVEQSLIELLRLTPETGWQSAKQIVPHLYGVNPAVSYRLFRLMLRHLPAFEFDIDDAMVNENSSLEKIKGPWPARLFAKTFGCDDRLASLRLFQRLMTAFPDGRFLKSSWEPTESSVFEHDQDFSSVNGDALVLEAFLLRSSPASGLPDALLESKIDADLRRRRRKASSSRDWESRAFWARSTLNLAIAAGSLDLYAENLLWARRFDKDVFTVRDLYSERAIKTAEGLDLLSGIEVASHAGKPNFDAAKSIQSANKIIMQLLETASMSLREPSFQAHDWHAVVQLPAAVVKRRLQLVNKFQDARKLTDAEIYEIVWLPTLDFLVEVETLVLHPSHHELYPDGTDGLYPVGDCFEAREKRSHAYKFVDRLAKARNELWQKHRPQRFPSVLTLGEPWPKGLPVQSLLPARFLGLQNIDAMSYVLERIEKVIFGDPKVLLQELPKDKESREAIGRFVDEYSFALKSYVDERDESSRQERTRKAWRHAVDSLSGPRVTKIEALRLWKQRFESAGVSLPPDIKAEFPRRTKPSLPKAEDPETPTEWNPDPSHTESEDLSGKKIPVAILDEMISCADIGLGDDSAWMTSMWSDAEKVPPMDGPDFWNANQFSRPLPGKSVDAYFASLLLALNTIHGSDSSVLKHPFPSKVDVRYPALYLDQDFLETVDEAFPRGNEARVEHLLQSGPPALLVQVVQSILRNVAANEKSESSTHARIQLAMQLIKLLANSDQPSLAFPLIRDVVLNRPGDSAWHRQLLTKRLFNSIPPKETKRLLSMISLGMQEKLEEQHVRYKKAKEEGGELAAQSSPAVKVTTVKMLAKLLRDAPFLDITSAVDILSGLLTKAQHIDIRVAIIQTMFDTLEAETASPNVKNRILMVIEDLAVPLAASLDELRPMTEVDWKQAEADGELPEVVKANDRIAAPIRFLFYDLDTKLRNDPVSQAKLAGITDRLILQSAENNRRWLELFLRKNGFSLPPGESLPLSPVDPAMLKIFPRTRVYFSRPMLEMLSRYALANVQPSPGMAAITKKIESNPTLENSNAGKHWLLLFGRNERQMVQHGWTDCLEHMHLPHMSKEVADPNDRITVDMLQRFAEDFAHRLISHGNPSYVELLFRNLSAPMLRENNSEALKSWQSTTQPVLRSIIARVKESRTPSWQRDPMREPKVLPDIFRLKVAMLAVPPGGADMDSLFAKEISALIDELANEHALYHNHWEHLKDQLGREFHSWKPRLVYLAIILGDLSNVNIESPTLADYMRVEMARDFTKRADDPKGRNDADKLKEILRTWEESPVEKFRSDLRDIIALKPSYK</sequence>
<dbReference type="GeneID" id="85464628"/>
<proteinExistence type="predicted"/>
<dbReference type="EMBL" id="JAHMHR010000064">
    <property type="protein sequence ID" value="KAK1659204.1"/>
    <property type="molecule type" value="Genomic_DNA"/>
</dbReference>
<evidence type="ECO:0000256" key="1">
    <source>
        <dbReference type="SAM" id="MobiDB-lite"/>
    </source>
</evidence>
<feature type="compositionally biased region" description="Basic and acidic residues" evidence="1">
    <location>
        <begin position="882"/>
        <end position="891"/>
    </location>
</feature>
<protein>
    <submittedName>
        <fullName evidence="2">Uncharacterized protein</fullName>
    </submittedName>
</protein>